<dbReference type="Proteomes" id="UP001165283">
    <property type="component" value="Unassembled WGS sequence"/>
</dbReference>
<feature type="compositionally biased region" description="Basic and acidic residues" evidence="1">
    <location>
        <begin position="138"/>
        <end position="148"/>
    </location>
</feature>
<comment type="caution">
    <text evidence="3">The sequence shown here is derived from an EMBL/GenBank/DDBJ whole genome shotgun (WGS) entry which is preliminary data.</text>
</comment>
<feature type="transmembrane region" description="Helical" evidence="2">
    <location>
        <begin position="61"/>
        <end position="81"/>
    </location>
</feature>
<feature type="region of interest" description="Disordered" evidence="1">
    <location>
        <begin position="128"/>
        <end position="148"/>
    </location>
</feature>
<evidence type="ECO:0000313" key="3">
    <source>
        <dbReference type="EMBL" id="MCO1656335.1"/>
    </source>
</evidence>
<evidence type="ECO:0000313" key="4">
    <source>
        <dbReference type="Proteomes" id="UP001165283"/>
    </source>
</evidence>
<gene>
    <name evidence="3" type="ORF">KDL28_14840</name>
</gene>
<keyword evidence="2" id="KW-0812">Transmembrane</keyword>
<proteinExistence type="predicted"/>
<reference evidence="3" key="1">
    <citation type="submission" date="2021-04" db="EMBL/GenBank/DDBJ databases">
        <title>Pseudonocardia sp. nov., isolated from sandy soil of mangrove forest.</title>
        <authorList>
            <person name="Zan Z."/>
            <person name="Huang R."/>
            <person name="Liu W."/>
        </authorList>
    </citation>
    <scope>NUCLEOTIDE SEQUENCE</scope>
    <source>
        <strain evidence="3">S2-4</strain>
    </source>
</reference>
<evidence type="ECO:0000256" key="2">
    <source>
        <dbReference type="SAM" id="Phobius"/>
    </source>
</evidence>
<name>A0ABT1A003_9PSEU</name>
<organism evidence="3 4">
    <name type="scientific">Pseudonocardia humida</name>
    <dbReference type="NCBI Taxonomy" id="2800819"/>
    <lineage>
        <taxon>Bacteria</taxon>
        <taxon>Bacillati</taxon>
        <taxon>Actinomycetota</taxon>
        <taxon>Actinomycetes</taxon>
        <taxon>Pseudonocardiales</taxon>
        <taxon>Pseudonocardiaceae</taxon>
        <taxon>Pseudonocardia</taxon>
    </lineage>
</organism>
<evidence type="ECO:0000256" key="1">
    <source>
        <dbReference type="SAM" id="MobiDB-lite"/>
    </source>
</evidence>
<dbReference type="RefSeq" id="WP_252439250.1">
    <property type="nucleotide sequence ID" value="NZ_JAGSOV010000034.1"/>
</dbReference>
<sequence>MGPSPRARRDIRPRAPGHYLAGISVVMIVGRLRNVSGVPVEGDTVPAEVVSFASGLVGVHAPTVAVAGTVFALLVVLGLLLPRLPGPLIAVLLAAAVTAVACLDALGVRHRSGRAERIDEDLIFPTPADRRRRLPRGPRPDRADQGPT</sequence>
<protein>
    <submittedName>
        <fullName evidence="3">Uncharacterized protein</fullName>
    </submittedName>
</protein>
<keyword evidence="2" id="KW-0472">Membrane</keyword>
<dbReference type="EMBL" id="JAGSOV010000034">
    <property type="protein sequence ID" value="MCO1656335.1"/>
    <property type="molecule type" value="Genomic_DNA"/>
</dbReference>
<keyword evidence="4" id="KW-1185">Reference proteome</keyword>
<keyword evidence="2" id="KW-1133">Transmembrane helix</keyword>
<accession>A0ABT1A003</accession>
<feature type="transmembrane region" description="Helical" evidence="2">
    <location>
        <begin position="87"/>
        <end position="108"/>
    </location>
</feature>